<organism evidence="5 6">
    <name type="scientific">Luteimonas marina</name>
    <dbReference type="NCBI Taxonomy" id="488485"/>
    <lineage>
        <taxon>Bacteria</taxon>
        <taxon>Pseudomonadati</taxon>
        <taxon>Pseudomonadota</taxon>
        <taxon>Gammaproteobacteria</taxon>
        <taxon>Lysobacterales</taxon>
        <taxon>Lysobacteraceae</taxon>
        <taxon>Luteimonas</taxon>
    </lineage>
</organism>
<dbReference type="InterPro" id="IPR029063">
    <property type="entry name" value="SAM-dependent_MTases_sf"/>
</dbReference>
<sequence length="253" mass="28799">MRRRQRLVQFPAQAPQGIVRPAIRGGRRPGCRQTPRLRAGDRPEPSMAGAMNPLQAKLRKAVRRTWMKYAMRGVGGADNYERLDMAYRLGDPWNMESRLEQSRFEATNALIERAFGRVGSLLEVGCGEGHQTLALRRIADEVCGIDVSATAVERAQVRAPDARFSACDIHGQPWGDERHRFDLVVACEVLYYIKDIPATIKRMNHLGRACFVTFFAPALVRVDPHLQGIEGLHKDWMQHDGQTWLVCWWRNPE</sequence>
<accession>A0A5C5TVB2</accession>
<dbReference type="GO" id="GO:0009312">
    <property type="term" value="P:oligosaccharide biosynthetic process"/>
    <property type="evidence" value="ECO:0007669"/>
    <property type="project" value="InterPro"/>
</dbReference>
<keyword evidence="1 5" id="KW-0489">Methyltransferase</keyword>
<dbReference type="AlphaFoldDB" id="A0A5C5TVB2"/>
<evidence type="ECO:0000256" key="3">
    <source>
        <dbReference type="ARBA" id="ARBA00022691"/>
    </source>
</evidence>
<keyword evidence="6" id="KW-1185">Reference proteome</keyword>
<evidence type="ECO:0000313" key="6">
    <source>
        <dbReference type="Proteomes" id="UP000319980"/>
    </source>
</evidence>
<feature type="region of interest" description="Disordered" evidence="4">
    <location>
        <begin position="24"/>
        <end position="49"/>
    </location>
</feature>
<dbReference type="GO" id="GO:0032259">
    <property type="term" value="P:methylation"/>
    <property type="evidence" value="ECO:0007669"/>
    <property type="project" value="UniProtKB-KW"/>
</dbReference>
<dbReference type="InterPro" id="IPR008715">
    <property type="entry name" value="SAM-MeTfrase_NodS-like"/>
</dbReference>
<dbReference type="Gene3D" id="3.40.50.150">
    <property type="entry name" value="Vaccinia Virus protein VP39"/>
    <property type="match status" value="1"/>
</dbReference>
<dbReference type="CDD" id="cd02440">
    <property type="entry name" value="AdoMet_MTases"/>
    <property type="match status" value="1"/>
</dbReference>
<name>A0A5C5TVB2_9GAMM</name>
<comment type="caution">
    <text evidence="5">The sequence shown here is derived from an EMBL/GenBank/DDBJ whole genome shotgun (WGS) entry which is preliminary data.</text>
</comment>
<reference evidence="5 6" key="1">
    <citation type="journal article" date="2008" name="Int. J. Syst. Evol. Microbiol.">
        <title>Luteimonas marina sp. nov., isolated from seawater.</title>
        <authorList>
            <person name="Baik K.S."/>
            <person name="Park S.C."/>
            <person name="Kim M.S."/>
            <person name="Kim E.M."/>
            <person name="Park C."/>
            <person name="Chun J."/>
            <person name="Seong C.N."/>
        </authorList>
    </citation>
    <scope>NUCLEOTIDE SEQUENCE [LARGE SCALE GENOMIC DNA]</scope>
    <source>
        <strain evidence="5 6">FR1330</strain>
    </source>
</reference>
<dbReference type="Pfam" id="PF05401">
    <property type="entry name" value="NodS"/>
    <property type="match status" value="1"/>
</dbReference>
<protein>
    <submittedName>
        <fullName evidence="5">Class I SAM-dependent methyltransferase</fullName>
    </submittedName>
</protein>
<evidence type="ECO:0000256" key="4">
    <source>
        <dbReference type="SAM" id="MobiDB-lite"/>
    </source>
</evidence>
<gene>
    <name evidence="5" type="ORF">FQY83_17270</name>
</gene>
<dbReference type="Proteomes" id="UP000319980">
    <property type="component" value="Unassembled WGS sequence"/>
</dbReference>
<proteinExistence type="predicted"/>
<dbReference type="GO" id="GO:0008757">
    <property type="term" value="F:S-adenosylmethionine-dependent methyltransferase activity"/>
    <property type="evidence" value="ECO:0007669"/>
    <property type="project" value="InterPro"/>
</dbReference>
<dbReference type="SUPFAM" id="SSF53335">
    <property type="entry name" value="S-adenosyl-L-methionine-dependent methyltransferases"/>
    <property type="match status" value="1"/>
</dbReference>
<keyword evidence="3" id="KW-0949">S-adenosyl-L-methionine</keyword>
<evidence type="ECO:0000313" key="5">
    <source>
        <dbReference type="EMBL" id="TWT17242.1"/>
    </source>
</evidence>
<keyword evidence="2 5" id="KW-0808">Transferase</keyword>
<dbReference type="PANTHER" id="PTHR43464:SF19">
    <property type="entry name" value="UBIQUINONE BIOSYNTHESIS O-METHYLTRANSFERASE, MITOCHONDRIAL"/>
    <property type="match status" value="1"/>
</dbReference>
<dbReference type="EMBL" id="VOHK01000012">
    <property type="protein sequence ID" value="TWT17242.1"/>
    <property type="molecule type" value="Genomic_DNA"/>
</dbReference>
<evidence type="ECO:0000256" key="1">
    <source>
        <dbReference type="ARBA" id="ARBA00022603"/>
    </source>
</evidence>
<evidence type="ECO:0000256" key="2">
    <source>
        <dbReference type="ARBA" id="ARBA00022679"/>
    </source>
</evidence>
<dbReference type="PANTHER" id="PTHR43464">
    <property type="entry name" value="METHYLTRANSFERASE"/>
    <property type="match status" value="1"/>
</dbReference>